<sequence>MSDLSVDKIITKSEFIAEQWIEQATAVIGDKDDGFHGVGDDPRYEDEFNVIKYQLGNLKGTDYHKLLKASSTILFKKAKDLRVAGYATLSAARLYGVKGFAAGLTVCCYFMTEYSEYCHPVKTKQRNNILNWFSEQQKKFIRFIEEDLKTADDKWIIALSQQLKSYQDNIRMVIEPSLGSLKDVEKLVGKHVKIIEEKNEKALQQEQQQSEGTNDLATTPTVESESDQQNKPTSTMNESSDASNVSGITAKAPTITSVQSDTELMFSVRELIKYFKEQKDFERMVAMSRGVRWASQPLPPSDNGKTRVPALRQTAFAELNNLASKEDWEQVFYKAEAIFMEGGAHLSFDLQQISANAARKMGRQSLALLIEGHLSILINKYPELIQLKFSDGEPFCSPSCQSWIEAFQNNDSNESNGEQSKLNEISQQAASLCQEKNLPTALEYIASVGASSELEAAELKLMQAQFCLNNHREEAALSILKQLESKVDSHHLDRWAPDFAMNVWRYLDRAMQASNQDSEASEQYIKQLRDKMFVTNPSKATQWL</sequence>
<feature type="compositionally biased region" description="Polar residues" evidence="1">
    <location>
        <begin position="204"/>
        <end position="247"/>
    </location>
</feature>
<evidence type="ECO:0000259" key="2">
    <source>
        <dbReference type="Pfam" id="PF06812"/>
    </source>
</evidence>
<gene>
    <name evidence="3" type="ORF">C8D97_11816</name>
</gene>
<dbReference type="EMBL" id="QGGU01000018">
    <property type="protein sequence ID" value="PWK42547.1"/>
    <property type="molecule type" value="Genomic_DNA"/>
</dbReference>
<protein>
    <submittedName>
        <fullName evidence="3">Type VI secretion system protein VasJ</fullName>
    </submittedName>
</protein>
<dbReference type="AlphaFoldDB" id="A0A316FA93"/>
<dbReference type="Pfam" id="PF16989">
    <property type="entry name" value="T6SS_VasJ"/>
    <property type="match status" value="1"/>
</dbReference>
<dbReference type="PANTHER" id="PTHR37024">
    <property type="entry name" value="TYPE VI SECRETION SYSTEM DUF2094 AND IMPA-RELATED DOMAIN PROTEIN"/>
    <property type="match status" value="1"/>
</dbReference>
<evidence type="ECO:0000256" key="1">
    <source>
        <dbReference type="SAM" id="MobiDB-lite"/>
    </source>
</evidence>
<dbReference type="InterPro" id="IPR017739">
    <property type="entry name" value="T6SS-assoc_VCA0119"/>
</dbReference>
<reference evidence="3 4" key="1">
    <citation type="submission" date="2018-05" db="EMBL/GenBank/DDBJ databases">
        <title>Genomic Encyclopedia of Type Strains, Phase IV (KMG-IV): sequencing the most valuable type-strain genomes for metagenomic binning, comparative biology and taxonomic classification.</title>
        <authorList>
            <person name="Goeker M."/>
        </authorList>
    </citation>
    <scope>NUCLEOTIDE SEQUENCE [LARGE SCALE GENOMIC DNA]</scope>
    <source>
        <strain evidence="3 4">DSM 25350</strain>
    </source>
</reference>
<evidence type="ECO:0000313" key="3">
    <source>
        <dbReference type="EMBL" id="PWK42547.1"/>
    </source>
</evidence>
<organism evidence="3 4">
    <name type="scientific">Pleionea mediterranea</name>
    <dbReference type="NCBI Taxonomy" id="523701"/>
    <lineage>
        <taxon>Bacteria</taxon>
        <taxon>Pseudomonadati</taxon>
        <taxon>Pseudomonadota</taxon>
        <taxon>Gammaproteobacteria</taxon>
        <taxon>Oceanospirillales</taxon>
        <taxon>Pleioneaceae</taxon>
        <taxon>Pleionea</taxon>
    </lineage>
</organism>
<proteinExistence type="predicted"/>
<dbReference type="PANTHER" id="PTHR37024:SF5">
    <property type="entry name" value="IMPA N-TERMINAL DOMAIN-CONTAINING PROTEIN"/>
    <property type="match status" value="1"/>
</dbReference>
<name>A0A316FA93_9GAMM</name>
<accession>A0A316FA93</accession>
<dbReference type="RefSeq" id="WP_170115295.1">
    <property type="nucleotide sequence ID" value="NZ_QGGU01000018.1"/>
</dbReference>
<evidence type="ECO:0000313" key="4">
    <source>
        <dbReference type="Proteomes" id="UP000245790"/>
    </source>
</evidence>
<dbReference type="Proteomes" id="UP000245790">
    <property type="component" value="Unassembled WGS sequence"/>
</dbReference>
<dbReference type="Pfam" id="PF06812">
    <property type="entry name" value="ImpA_N"/>
    <property type="match status" value="1"/>
</dbReference>
<feature type="domain" description="ImpA N-terminal" evidence="2">
    <location>
        <begin position="38"/>
        <end position="133"/>
    </location>
</feature>
<comment type="caution">
    <text evidence="3">The sequence shown here is derived from an EMBL/GenBank/DDBJ whole genome shotgun (WGS) entry which is preliminary data.</text>
</comment>
<feature type="region of interest" description="Disordered" evidence="1">
    <location>
        <begin position="201"/>
        <end position="247"/>
    </location>
</feature>
<keyword evidence="4" id="KW-1185">Reference proteome</keyword>
<dbReference type="InterPro" id="IPR010657">
    <property type="entry name" value="ImpA_N"/>
</dbReference>